<reference evidence="1" key="1">
    <citation type="submission" date="2023-05" db="EMBL/GenBank/DDBJ databases">
        <title>Nepenthes gracilis genome sequencing.</title>
        <authorList>
            <person name="Fukushima K."/>
        </authorList>
    </citation>
    <scope>NUCLEOTIDE SEQUENCE</scope>
    <source>
        <strain evidence="1">SING2019-196</strain>
    </source>
</reference>
<proteinExistence type="predicted"/>
<accession>A0AAD3THP0</accession>
<keyword evidence="2" id="KW-1185">Reference proteome</keyword>
<evidence type="ECO:0000313" key="1">
    <source>
        <dbReference type="EMBL" id="GMH29269.1"/>
    </source>
</evidence>
<name>A0AAD3THP0_NEPGR</name>
<dbReference type="Proteomes" id="UP001279734">
    <property type="component" value="Unassembled WGS sequence"/>
</dbReference>
<comment type="caution">
    <text evidence="1">The sequence shown here is derived from an EMBL/GenBank/DDBJ whole genome shotgun (WGS) entry which is preliminary data.</text>
</comment>
<evidence type="ECO:0000313" key="2">
    <source>
        <dbReference type="Proteomes" id="UP001279734"/>
    </source>
</evidence>
<organism evidence="1 2">
    <name type="scientific">Nepenthes gracilis</name>
    <name type="common">Slender pitcher plant</name>
    <dbReference type="NCBI Taxonomy" id="150966"/>
    <lineage>
        <taxon>Eukaryota</taxon>
        <taxon>Viridiplantae</taxon>
        <taxon>Streptophyta</taxon>
        <taxon>Embryophyta</taxon>
        <taxon>Tracheophyta</taxon>
        <taxon>Spermatophyta</taxon>
        <taxon>Magnoliopsida</taxon>
        <taxon>eudicotyledons</taxon>
        <taxon>Gunneridae</taxon>
        <taxon>Pentapetalae</taxon>
        <taxon>Caryophyllales</taxon>
        <taxon>Nepenthaceae</taxon>
        <taxon>Nepenthes</taxon>
    </lineage>
</organism>
<sequence length="165" mass="16459">MNFNGPLSAHEGKFGKLNGGVTGSGAAAQGYSILYEPRRIQELAPWGVGRATAGVVVATWFSGHVAANTAGASIGGALDSVAGNGVICGGGGSSDQKGGVVLGFGVVFENGEEKLALWSGGCCGGGAVEVEEEDGVEKNEMAFTARGHDYSLGPLILSSRSAANL</sequence>
<dbReference type="EMBL" id="BSYO01000036">
    <property type="protein sequence ID" value="GMH29269.1"/>
    <property type="molecule type" value="Genomic_DNA"/>
</dbReference>
<gene>
    <name evidence="1" type="ORF">Nepgr_031112</name>
</gene>
<dbReference type="AlphaFoldDB" id="A0AAD3THP0"/>
<protein>
    <submittedName>
        <fullName evidence="1">Uncharacterized protein</fullName>
    </submittedName>
</protein>